<keyword evidence="3 7" id="KW-1133">Transmembrane helix</keyword>
<feature type="region of interest" description="Disordered" evidence="8">
    <location>
        <begin position="87"/>
        <end position="119"/>
    </location>
</feature>
<organism evidence="9 10">
    <name type="scientific">Candidatus Faecousia excrementigallinarum</name>
    <dbReference type="NCBI Taxonomy" id="2840806"/>
    <lineage>
        <taxon>Bacteria</taxon>
        <taxon>Bacillati</taxon>
        <taxon>Bacillota</taxon>
        <taxon>Clostridia</taxon>
        <taxon>Eubacteriales</taxon>
        <taxon>Oscillospiraceae</taxon>
        <taxon>Faecousia</taxon>
    </lineage>
</organism>
<comment type="function">
    <text evidence="7">Functions as a peptidoglycan terminase that cleaves nascent peptidoglycan strands endolytically to terminate their elongation.</text>
</comment>
<reference evidence="9" key="2">
    <citation type="journal article" date="2021" name="PeerJ">
        <title>Extensive microbial diversity within the chicken gut microbiome revealed by metagenomics and culture.</title>
        <authorList>
            <person name="Gilroy R."/>
            <person name="Ravi A."/>
            <person name="Getino M."/>
            <person name="Pursley I."/>
            <person name="Horton D.L."/>
            <person name="Alikhan N.F."/>
            <person name="Baker D."/>
            <person name="Gharbi K."/>
            <person name="Hall N."/>
            <person name="Watson M."/>
            <person name="Adriaenssens E.M."/>
            <person name="Foster-Nyarko E."/>
            <person name="Jarju S."/>
            <person name="Secka A."/>
            <person name="Antonio M."/>
            <person name="Oren A."/>
            <person name="Chaudhuri R.R."/>
            <person name="La Ragione R."/>
            <person name="Hildebrand F."/>
            <person name="Pallen M.J."/>
        </authorList>
    </citation>
    <scope>NUCLEOTIDE SEQUENCE</scope>
    <source>
        <strain evidence="9">13361</strain>
    </source>
</reference>
<evidence type="ECO:0000256" key="2">
    <source>
        <dbReference type="ARBA" id="ARBA00022692"/>
    </source>
</evidence>
<protein>
    <recommendedName>
        <fullName evidence="7">Endolytic murein transglycosylase</fullName>
        <ecNumber evidence="7">4.2.2.29</ecNumber>
    </recommendedName>
    <alternativeName>
        <fullName evidence="7">Peptidoglycan lytic transglycosylase</fullName>
    </alternativeName>
    <alternativeName>
        <fullName evidence="7">Peptidoglycan polymerization terminase</fullName>
    </alternativeName>
</protein>
<feature type="site" description="Important for catalytic activity" evidence="7">
    <location>
        <position position="379"/>
    </location>
</feature>
<evidence type="ECO:0000256" key="4">
    <source>
        <dbReference type="ARBA" id="ARBA00023136"/>
    </source>
</evidence>
<dbReference type="GO" id="GO:0071555">
    <property type="term" value="P:cell wall organization"/>
    <property type="evidence" value="ECO:0007669"/>
    <property type="project" value="UniProtKB-KW"/>
</dbReference>
<evidence type="ECO:0000313" key="9">
    <source>
        <dbReference type="EMBL" id="HIQ67218.1"/>
    </source>
</evidence>
<dbReference type="PANTHER" id="PTHR30518:SF2">
    <property type="entry name" value="ENDOLYTIC MUREIN TRANSGLYCOSYLASE"/>
    <property type="match status" value="1"/>
</dbReference>
<name>A0A9D1CLP4_9FIRM</name>
<dbReference type="GO" id="GO:0005886">
    <property type="term" value="C:plasma membrane"/>
    <property type="evidence" value="ECO:0007669"/>
    <property type="project" value="UniProtKB-SubCell"/>
</dbReference>
<dbReference type="NCBIfam" id="TIGR00247">
    <property type="entry name" value="endolytic transglycosylase MltG"/>
    <property type="match status" value="1"/>
</dbReference>
<sequence>MDFEKKDSQQSTEDWLDEILGEQEALDEIEADEHAITSAGLTHPSDAEVDAILAENWDEDQVVEDIQKTMGGESSDTMKFDPVPEEAAAYQEGTGAREPEEAVAETQEEPPKPKTRPKRKRGYGLFGLPHLVVTAVWLCIIVLVGVTLGNTLWVWCADIMAFGKEETTATITISDADVGNIDVITQKLVDAGLIEQPGVFKFFAEFTGKKDDISAGTFTLSSSLDYNALIQQMSPQSPSREIVEDLLIPEGYTCAQIFALLEEKGVCTVKELEEYAANGELKEYWFLDGVERGDKYCLEGFLFPDTYDFYTNDDPKRVLEKMLDDFDYRFTDVMKEKFQTLQERYANMLSSNGYDSEYIASHQLTLPQMVTMASMVQKEMATTEESFKIASVLYNRLTNQKEYPRLDCDATVYYAIGDYFWEKEELTQADLDFDSPYNTRKSQGLPPGPICNPGIYAIYAALDPDDTNFHYYVYSKEDRKHLFSETLTEHEQKVEALGY</sequence>
<dbReference type="HAMAP" id="MF_02065">
    <property type="entry name" value="MltG"/>
    <property type="match status" value="1"/>
</dbReference>
<evidence type="ECO:0000256" key="7">
    <source>
        <dbReference type="HAMAP-Rule" id="MF_02065"/>
    </source>
</evidence>
<reference evidence="9" key="1">
    <citation type="submission" date="2020-10" db="EMBL/GenBank/DDBJ databases">
        <authorList>
            <person name="Gilroy R."/>
        </authorList>
    </citation>
    <scope>NUCLEOTIDE SEQUENCE</scope>
    <source>
        <strain evidence="9">13361</strain>
    </source>
</reference>
<evidence type="ECO:0000256" key="8">
    <source>
        <dbReference type="SAM" id="MobiDB-lite"/>
    </source>
</evidence>
<feature type="transmembrane region" description="Helical" evidence="7">
    <location>
        <begin position="122"/>
        <end position="155"/>
    </location>
</feature>
<keyword evidence="5 7" id="KW-0456">Lyase</keyword>
<comment type="subcellular location">
    <subcellularLocation>
        <location evidence="7">Cell membrane</location>
        <topology evidence="7">Single-pass membrane protein</topology>
    </subcellularLocation>
</comment>
<dbReference type="InterPro" id="IPR003770">
    <property type="entry name" value="MLTG-like"/>
</dbReference>
<keyword evidence="1 7" id="KW-1003">Cell membrane</keyword>
<dbReference type="PANTHER" id="PTHR30518">
    <property type="entry name" value="ENDOLYTIC MUREIN TRANSGLYCOSYLASE"/>
    <property type="match status" value="1"/>
</dbReference>
<gene>
    <name evidence="7 9" type="primary">mltG</name>
    <name evidence="9" type="ORF">IAB74_01740</name>
</gene>
<dbReference type="GO" id="GO:0008932">
    <property type="term" value="F:lytic endotransglycosylase activity"/>
    <property type="evidence" value="ECO:0007669"/>
    <property type="project" value="UniProtKB-UniRule"/>
</dbReference>
<dbReference type="EMBL" id="DVFK01000022">
    <property type="protein sequence ID" value="HIQ67218.1"/>
    <property type="molecule type" value="Genomic_DNA"/>
</dbReference>
<evidence type="ECO:0000256" key="5">
    <source>
        <dbReference type="ARBA" id="ARBA00023239"/>
    </source>
</evidence>
<comment type="similarity">
    <text evidence="7">Belongs to the transglycosylase MltG family.</text>
</comment>
<keyword evidence="6 7" id="KW-0961">Cell wall biogenesis/degradation</keyword>
<dbReference type="EC" id="4.2.2.29" evidence="7"/>
<evidence type="ECO:0000256" key="6">
    <source>
        <dbReference type="ARBA" id="ARBA00023316"/>
    </source>
</evidence>
<keyword evidence="2 7" id="KW-0812">Transmembrane</keyword>
<dbReference type="GO" id="GO:0009252">
    <property type="term" value="P:peptidoglycan biosynthetic process"/>
    <property type="evidence" value="ECO:0007669"/>
    <property type="project" value="UniProtKB-UniRule"/>
</dbReference>
<comment type="caution">
    <text evidence="9">The sequence shown here is derived from an EMBL/GenBank/DDBJ whole genome shotgun (WGS) entry which is preliminary data.</text>
</comment>
<accession>A0A9D1CLP4</accession>
<evidence type="ECO:0000256" key="3">
    <source>
        <dbReference type="ARBA" id="ARBA00022989"/>
    </source>
</evidence>
<proteinExistence type="inferred from homology"/>
<dbReference type="Gene3D" id="3.30.1490.480">
    <property type="entry name" value="Endolytic murein transglycosylase"/>
    <property type="match status" value="1"/>
</dbReference>
<dbReference type="AlphaFoldDB" id="A0A9D1CLP4"/>
<dbReference type="Pfam" id="PF02618">
    <property type="entry name" value="YceG"/>
    <property type="match status" value="1"/>
</dbReference>
<comment type="catalytic activity">
    <reaction evidence="7">
        <text>a peptidoglycan chain = a peptidoglycan chain with N-acetyl-1,6-anhydromuramyl-[peptide] at the reducing end + a peptidoglycan chain with N-acetylglucosamine at the non-reducing end.</text>
        <dbReference type="EC" id="4.2.2.29"/>
    </reaction>
</comment>
<dbReference type="Proteomes" id="UP000886796">
    <property type="component" value="Unassembled WGS sequence"/>
</dbReference>
<evidence type="ECO:0000313" key="10">
    <source>
        <dbReference type="Proteomes" id="UP000886796"/>
    </source>
</evidence>
<keyword evidence="4 7" id="KW-0472">Membrane</keyword>
<evidence type="ECO:0000256" key="1">
    <source>
        <dbReference type="ARBA" id="ARBA00022475"/>
    </source>
</evidence>